<proteinExistence type="predicted"/>
<feature type="non-terminal residue" evidence="2">
    <location>
        <position position="1"/>
    </location>
</feature>
<dbReference type="EMBL" id="OX459952">
    <property type="protein sequence ID" value="CAI9157828.1"/>
    <property type="molecule type" value="Genomic_DNA"/>
</dbReference>
<evidence type="ECO:0000256" key="1">
    <source>
        <dbReference type="SAM" id="MobiDB-lite"/>
    </source>
</evidence>
<evidence type="ECO:0000313" key="3">
    <source>
        <dbReference type="Proteomes" id="UP001176941"/>
    </source>
</evidence>
<feature type="non-terminal residue" evidence="2">
    <location>
        <position position="82"/>
    </location>
</feature>
<feature type="compositionally biased region" description="Low complexity" evidence="1">
    <location>
        <begin position="57"/>
        <end position="70"/>
    </location>
</feature>
<feature type="region of interest" description="Disordered" evidence="1">
    <location>
        <begin position="41"/>
        <end position="82"/>
    </location>
</feature>
<accession>A0ABN8Y8E3</accession>
<dbReference type="Proteomes" id="UP001176941">
    <property type="component" value="Chromosome 16"/>
</dbReference>
<keyword evidence="3" id="KW-1185">Reference proteome</keyword>
<organism evidence="2 3">
    <name type="scientific">Rangifer tarandus platyrhynchus</name>
    <name type="common">Svalbard reindeer</name>
    <dbReference type="NCBI Taxonomy" id="3082113"/>
    <lineage>
        <taxon>Eukaryota</taxon>
        <taxon>Metazoa</taxon>
        <taxon>Chordata</taxon>
        <taxon>Craniata</taxon>
        <taxon>Vertebrata</taxon>
        <taxon>Euteleostomi</taxon>
        <taxon>Mammalia</taxon>
        <taxon>Eutheria</taxon>
        <taxon>Laurasiatheria</taxon>
        <taxon>Artiodactyla</taxon>
        <taxon>Ruminantia</taxon>
        <taxon>Pecora</taxon>
        <taxon>Cervidae</taxon>
        <taxon>Odocoileinae</taxon>
        <taxon>Rangifer</taxon>
    </lineage>
</organism>
<feature type="region of interest" description="Disordered" evidence="1">
    <location>
        <begin position="1"/>
        <end position="29"/>
    </location>
</feature>
<protein>
    <submittedName>
        <fullName evidence="2">Uncharacterized protein</fullName>
    </submittedName>
</protein>
<reference evidence="2" key="1">
    <citation type="submission" date="2023-04" db="EMBL/GenBank/DDBJ databases">
        <authorList>
            <consortium name="ELIXIR-Norway"/>
        </authorList>
    </citation>
    <scope>NUCLEOTIDE SEQUENCE [LARGE SCALE GENOMIC DNA]</scope>
</reference>
<gene>
    <name evidence="2" type="ORF">MRATA1EN1_LOCUS6790</name>
</gene>
<evidence type="ECO:0000313" key="2">
    <source>
        <dbReference type="EMBL" id="CAI9157828.1"/>
    </source>
</evidence>
<name>A0ABN8Y8E3_RANTA</name>
<sequence length="82" mass="8710">WGPMLVLSHLPPDSRHSAIPTPQHMESRGKACPISCDPCQPTAHPAGGEGPVNRWASGPSQSSLPFSQQQRAIPCLTSSQRG</sequence>